<gene>
    <name evidence="3" type="ORF">COU19_01245</name>
</gene>
<accession>A0A2H0UA45</accession>
<keyword evidence="2" id="KW-1133">Transmembrane helix</keyword>
<dbReference type="Proteomes" id="UP000230179">
    <property type="component" value="Unassembled WGS sequence"/>
</dbReference>
<reference evidence="4" key="1">
    <citation type="submission" date="2017-09" db="EMBL/GenBank/DDBJ databases">
        <title>Depth-based differentiation of microbial function through sediment-hosted aquifers and enrichment of novel symbionts in the deep terrestrial subsurface.</title>
        <authorList>
            <person name="Probst A.J."/>
            <person name="Ladd B."/>
            <person name="Jarett J.K."/>
            <person name="Geller-Mcgrath D.E."/>
            <person name="Sieber C.M.K."/>
            <person name="Emerson J.B."/>
            <person name="Anantharaman K."/>
            <person name="Thomas B.C."/>
            <person name="Malmstrom R."/>
            <person name="Stieglmeier M."/>
            <person name="Klingl A."/>
            <person name="Woyke T."/>
            <person name="Ryan C.M."/>
            <person name="Banfield J.F."/>
        </authorList>
    </citation>
    <scope>NUCLEOTIDE SEQUENCE [LARGE SCALE GENOMIC DNA]</scope>
</reference>
<evidence type="ECO:0000256" key="1">
    <source>
        <dbReference type="SAM" id="MobiDB-lite"/>
    </source>
</evidence>
<feature type="transmembrane region" description="Helical" evidence="2">
    <location>
        <begin position="38"/>
        <end position="57"/>
    </location>
</feature>
<feature type="transmembrane region" description="Helical" evidence="2">
    <location>
        <begin position="12"/>
        <end position="32"/>
    </location>
</feature>
<comment type="caution">
    <text evidence="3">The sequence shown here is derived from an EMBL/GenBank/DDBJ whole genome shotgun (WGS) entry which is preliminary data.</text>
</comment>
<feature type="region of interest" description="Disordered" evidence="1">
    <location>
        <begin position="156"/>
        <end position="180"/>
    </location>
</feature>
<evidence type="ECO:0000313" key="3">
    <source>
        <dbReference type="EMBL" id="PIR83281.1"/>
    </source>
</evidence>
<evidence type="ECO:0000313" key="4">
    <source>
        <dbReference type="Proteomes" id="UP000230179"/>
    </source>
</evidence>
<keyword evidence="2" id="KW-0812">Transmembrane</keyword>
<dbReference type="AlphaFoldDB" id="A0A2H0UA45"/>
<name>A0A2H0UA45_9BACT</name>
<proteinExistence type="predicted"/>
<protein>
    <submittedName>
        <fullName evidence="3">Uncharacterized protein</fullName>
    </submittedName>
</protein>
<sequence length="180" mass="19338">MQNNKFYEADPWVLRLGIVGAVVLGVAVALLIPATKMLPVQYCVGGVFAALILAGALDLKSAETRALANEASADLEQILDELLTPQMFHDRMRCLVGRLDGICRQNIQLDGAPTAKAAIWALEDAIREAEVDIASFRQLATFCGVELLPGNVDYLPAAEEEPKSAEPSPSPTHEDQAPEA</sequence>
<organism evidence="3 4">
    <name type="scientific">Candidatus Kaiserbacteria bacterium CG10_big_fil_rev_8_21_14_0_10_56_12</name>
    <dbReference type="NCBI Taxonomy" id="1974611"/>
    <lineage>
        <taxon>Bacteria</taxon>
        <taxon>Candidatus Kaiseribacteriota</taxon>
    </lineage>
</organism>
<dbReference type="EMBL" id="PFBL01000009">
    <property type="protein sequence ID" value="PIR83281.1"/>
    <property type="molecule type" value="Genomic_DNA"/>
</dbReference>
<keyword evidence="2" id="KW-0472">Membrane</keyword>
<evidence type="ECO:0000256" key="2">
    <source>
        <dbReference type="SAM" id="Phobius"/>
    </source>
</evidence>